<dbReference type="Pfam" id="PF01882">
    <property type="entry name" value="DUF58"/>
    <property type="match status" value="1"/>
</dbReference>
<reference evidence="4" key="1">
    <citation type="journal article" date="2019" name="Int. J. Syst. Evol. Microbiol.">
        <title>The Global Catalogue of Microorganisms (GCM) 10K type strain sequencing project: providing services to taxonomists for standard genome sequencing and annotation.</title>
        <authorList>
            <consortium name="The Broad Institute Genomics Platform"/>
            <consortium name="The Broad Institute Genome Sequencing Center for Infectious Disease"/>
            <person name="Wu L."/>
            <person name="Ma J."/>
        </authorList>
    </citation>
    <scope>NUCLEOTIDE SEQUENCE [LARGE SCALE GENOMIC DNA]</scope>
    <source>
        <strain evidence="4">JCM 19635</strain>
    </source>
</reference>
<accession>A0ABW2U8F5</accession>
<dbReference type="PANTHER" id="PTHR33608">
    <property type="entry name" value="BLL2464 PROTEIN"/>
    <property type="match status" value="1"/>
</dbReference>
<evidence type="ECO:0000313" key="3">
    <source>
        <dbReference type="EMBL" id="MFC7668381.1"/>
    </source>
</evidence>
<evidence type="ECO:0000259" key="2">
    <source>
        <dbReference type="Pfam" id="PF01882"/>
    </source>
</evidence>
<dbReference type="EMBL" id="JBHTEK010000001">
    <property type="protein sequence ID" value="MFC7668381.1"/>
    <property type="molecule type" value="Genomic_DNA"/>
</dbReference>
<name>A0ABW2U8F5_9BACT</name>
<dbReference type="RefSeq" id="WP_380203649.1">
    <property type="nucleotide sequence ID" value="NZ_JBHTEK010000001.1"/>
</dbReference>
<feature type="compositionally biased region" description="Low complexity" evidence="1">
    <location>
        <begin position="242"/>
        <end position="270"/>
    </location>
</feature>
<sequence length="328" mass="36096">MLNPELLHGLRNLSLAARQAAQGFLNGAHASRRHGAGMEFSQYRPYQPGDDLRRLDWRLAARSDRYYLRESEVDTSLTVHLLLDASASMNHRDDNGLTKLDYARLLLAALAYISHQQGDAVGLTILSPAGLRHLPASGDTRQLPRLYHALETVEAAGQFPDAGTLAPLTARRQRALTVCVSDLYEEESEINALLTRLRAVSGDVLLLHLLSHNELAFSYQGSVTFRDLETGRTLQARRRPAAPRLPATAAAVAERNSSSRPPQRLRLPPAQHRRTAGPGHSGVSAAAQCHKLSCFREPQPRRSAPGLCMLLPADLLDRGKGRISEQLR</sequence>
<evidence type="ECO:0000313" key="4">
    <source>
        <dbReference type="Proteomes" id="UP001596513"/>
    </source>
</evidence>
<protein>
    <submittedName>
        <fullName evidence="3">DUF58 domain-containing protein</fullName>
    </submittedName>
</protein>
<dbReference type="PANTHER" id="PTHR33608:SF7">
    <property type="entry name" value="DUF58 DOMAIN-CONTAINING PROTEIN"/>
    <property type="match status" value="1"/>
</dbReference>
<dbReference type="Proteomes" id="UP001596513">
    <property type="component" value="Unassembled WGS sequence"/>
</dbReference>
<keyword evidence="4" id="KW-1185">Reference proteome</keyword>
<evidence type="ECO:0000256" key="1">
    <source>
        <dbReference type="SAM" id="MobiDB-lite"/>
    </source>
</evidence>
<comment type="caution">
    <text evidence="3">The sequence shown here is derived from an EMBL/GenBank/DDBJ whole genome shotgun (WGS) entry which is preliminary data.</text>
</comment>
<dbReference type="InterPro" id="IPR002881">
    <property type="entry name" value="DUF58"/>
</dbReference>
<dbReference type="InterPro" id="IPR036465">
    <property type="entry name" value="vWFA_dom_sf"/>
</dbReference>
<feature type="domain" description="DUF58" evidence="2">
    <location>
        <begin position="42"/>
        <end position="253"/>
    </location>
</feature>
<dbReference type="SUPFAM" id="SSF53300">
    <property type="entry name" value="vWA-like"/>
    <property type="match status" value="1"/>
</dbReference>
<organism evidence="3 4">
    <name type="scientific">Hymenobacter humi</name>
    <dbReference type="NCBI Taxonomy" id="1411620"/>
    <lineage>
        <taxon>Bacteria</taxon>
        <taxon>Pseudomonadati</taxon>
        <taxon>Bacteroidota</taxon>
        <taxon>Cytophagia</taxon>
        <taxon>Cytophagales</taxon>
        <taxon>Hymenobacteraceae</taxon>
        <taxon>Hymenobacter</taxon>
    </lineage>
</organism>
<feature type="region of interest" description="Disordered" evidence="1">
    <location>
        <begin position="235"/>
        <end position="283"/>
    </location>
</feature>
<proteinExistence type="predicted"/>
<gene>
    <name evidence="3" type="ORF">ACFQT0_14085</name>
</gene>